<gene>
    <name evidence="2" type="ORF">SPRG_11069</name>
</gene>
<evidence type="ECO:0000313" key="2">
    <source>
        <dbReference type="EMBL" id="KDO23623.1"/>
    </source>
</evidence>
<dbReference type="VEuPathDB" id="FungiDB:SPRG_11069"/>
<dbReference type="RefSeq" id="XP_012205606.1">
    <property type="nucleotide sequence ID" value="XM_012350216.1"/>
</dbReference>
<dbReference type="KEGG" id="spar:SPRG_11069"/>
<feature type="compositionally biased region" description="Low complexity" evidence="1">
    <location>
        <begin position="46"/>
        <end position="61"/>
    </location>
</feature>
<accession>A0A067BZB7</accession>
<evidence type="ECO:0000256" key="1">
    <source>
        <dbReference type="SAM" id="MobiDB-lite"/>
    </source>
</evidence>
<sequence>MPRFVPSATSLFHAVTLGKRGCICPKGANLPPGSYRGPSVPPEPTLPALTPTKAAKATKQPPVHRKKPPPSSAASTSTSPRPPATVPPVAAVVLVPEPVLPVLDPRRNGSIVVRYNHYKKAFPIANGSTTTGEIDAQYCLLSVFPKAALHLSRYGPSDFSYEENGENERPMLREDPPGVYHDLLDGDVVWVHVEEDAAERAAYEERQDAYAKAAATKRAEAPPPNGILKEKTESCSCVEGNPCVDRYCCRDWDHRLEVAKRHGWKGFQ</sequence>
<protein>
    <submittedName>
        <fullName evidence="2">Uncharacterized protein</fullName>
    </submittedName>
</protein>
<reference evidence="2 3" key="1">
    <citation type="journal article" date="2013" name="PLoS Genet.">
        <title>Distinctive expansion of potential virulence genes in the genome of the oomycete fish pathogen Saprolegnia parasitica.</title>
        <authorList>
            <person name="Jiang R.H."/>
            <person name="de Bruijn I."/>
            <person name="Haas B.J."/>
            <person name="Belmonte R."/>
            <person name="Lobach L."/>
            <person name="Christie J."/>
            <person name="van den Ackerveken G."/>
            <person name="Bottin A."/>
            <person name="Bulone V."/>
            <person name="Diaz-Moreno S.M."/>
            <person name="Dumas B."/>
            <person name="Fan L."/>
            <person name="Gaulin E."/>
            <person name="Govers F."/>
            <person name="Grenville-Briggs L.J."/>
            <person name="Horner N.R."/>
            <person name="Levin J.Z."/>
            <person name="Mammella M."/>
            <person name="Meijer H.J."/>
            <person name="Morris P."/>
            <person name="Nusbaum C."/>
            <person name="Oome S."/>
            <person name="Phillips A.J."/>
            <person name="van Rooyen D."/>
            <person name="Rzeszutek E."/>
            <person name="Saraiva M."/>
            <person name="Secombes C.J."/>
            <person name="Seidl M.F."/>
            <person name="Snel B."/>
            <person name="Stassen J.H."/>
            <person name="Sykes S."/>
            <person name="Tripathy S."/>
            <person name="van den Berg H."/>
            <person name="Vega-Arreguin J.C."/>
            <person name="Wawra S."/>
            <person name="Young S.K."/>
            <person name="Zeng Q."/>
            <person name="Dieguez-Uribeondo J."/>
            <person name="Russ C."/>
            <person name="Tyler B.M."/>
            <person name="van West P."/>
        </authorList>
    </citation>
    <scope>NUCLEOTIDE SEQUENCE [LARGE SCALE GENOMIC DNA]</scope>
    <source>
        <strain evidence="2 3">CBS 223.65</strain>
    </source>
</reference>
<dbReference type="OrthoDB" id="73831at2759"/>
<evidence type="ECO:0000313" key="3">
    <source>
        <dbReference type="Proteomes" id="UP000030745"/>
    </source>
</evidence>
<dbReference type="EMBL" id="KK583251">
    <property type="protein sequence ID" value="KDO23623.1"/>
    <property type="molecule type" value="Genomic_DNA"/>
</dbReference>
<organism evidence="2 3">
    <name type="scientific">Saprolegnia parasitica (strain CBS 223.65)</name>
    <dbReference type="NCBI Taxonomy" id="695850"/>
    <lineage>
        <taxon>Eukaryota</taxon>
        <taxon>Sar</taxon>
        <taxon>Stramenopiles</taxon>
        <taxon>Oomycota</taxon>
        <taxon>Saprolegniomycetes</taxon>
        <taxon>Saprolegniales</taxon>
        <taxon>Saprolegniaceae</taxon>
        <taxon>Saprolegnia</taxon>
    </lineage>
</organism>
<dbReference type="GeneID" id="24133140"/>
<proteinExistence type="predicted"/>
<dbReference type="AlphaFoldDB" id="A0A067BZB7"/>
<keyword evidence="3" id="KW-1185">Reference proteome</keyword>
<feature type="region of interest" description="Disordered" evidence="1">
    <location>
        <begin position="31"/>
        <end position="85"/>
    </location>
</feature>
<name>A0A067BZB7_SAPPC</name>
<dbReference type="Proteomes" id="UP000030745">
    <property type="component" value="Unassembled WGS sequence"/>
</dbReference>